<keyword evidence="2" id="KW-1185">Reference proteome</keyword>
<sequence>MRSAETAQACGHMLATLFTDRPTRTESRNAAILLGEHASYPLIDVSDEVGKPGREDTDELTTSAIRSASRNVSRSIVRASNASPPSRHCLLAGNTAGGAAETRAIHDSSTCYSACTHHELIRPFAPEAPATSASACQVSTSALCCFDCQSSTPTVSIQATVQWTS</sequence>
<reference evidence="1 2" key="1">
    <citation type="journal article" date="2011" name="J. Gen. Appl. Microbiol.">
        <title>Draft genome sequencing of the enigmatic basidiomycete Mixia osmundae.</title>
        <authorList>
            <person name="Nishida H."/>
            <person name="Nagatsuka Y."/>
            <person name="Sugiyama J."/>
        </authorList>
    </citation>
    <scope>NUCLEOTIDE SEQUENCE [LARGE SCALE GENOMIC DNA]</scope>
    <source>
        <strain evidence="2">CBS 9802 / IAM 14324 / JCM 22182 / KY 12970</strain>
    </source>
</reference>
<name>G7E8T2_MIXOS</name>
<protein>
    <submittedName>
        <fullName evidence="1">Uncharacterized protein</fullName>
    </submittedName>
</protein>
<evidence type="ECO:0000313" key="2">
    <source>
        <dbReference type="Proteomes" id="UP000009131"/>
    </source>
</evidence>
<reference evidence="1 2" key="2">
    <citation type="journal article" date="2012" name="Open Biol.">
        <title>Characteristics of nucleosomes and linker DNA regions on the genome of the basidiomycete Mixia osmundae revealed by mono- and dinucleosome mapping.</title>
        <authorList>
            <person name="Nishida H."/>
            <person name="Kondo S."/>
            <person name="Matsumoto T."/>
            <person name="Suzuki Y."/>
            <person name="Yoshikawa H."/>
            <person name="Taylor T.D."/>
            <person name="Sugiyama J."/>
        </authorList>
    </citation>
    <scope>NUCLEOTIDE SEQUENCE [LARGE SCALE GENOMIC DNA]</scope>
    <source>
        <strain evidence="2">CBS 9802 / IAM 14324 / JCM 22182 / KY 12970</strain>
    </source>
</reference>
<evidence type="ECO:0000313" key="1">
    <source>
        <dbReference type="EMBL" id="GAA99550.1"/>
    </source>
</evidence>
<comment type="caution">
    <text evidence="1">The sequence shown here is derived from an EMBL/GenBank/DDBJ whole genome shotgun (WGS) entry which is preliminary data.</text>
</comment>
<dbReference type="Proteomes" id="UP000009131">
    <property type="component" value="Unassembled WGS sequence"/>
</dbReference>
<dbReference type="EMBL" id="BABT02000220">
    <property type="protein sequence ID" value="GAA99550.1"/>
    <property type="molecule type" value="Genomic_DNA"/>
</dbReference>
<organism evidence="1 2">
    <name type="scientific">Mixia osmundae (strain CBS 9802 / IAM 14324 / JCM 22182 / KY 12970)</name>
    <dbReference type="NCBI Taxonomy" id="764103"/>
    <lineage>
        <taxon>Eukaryota</taxon>
        <taxon>Fungi</taxon>
        <taxon>Dikarya</taxon>
        <taxon>Basidiomycota</taxon>
        <taxon>Pucciniomycotina</taxon>
        <taxon>Mixiomycetes</taxon>
        <taxon>Mixiales</taxon>
        <taxon>Mixiaceae</taxon>
        <taxon>Mixia</taxon>
    </lineage>
</organism>
<dbReference type="InParanoid" id="G7E8T2"/>
<dbReference type="AlphaFoldDB" id="G7E8T2"/>
<dbReference type="HOGENOM" id="CLU_1611190_0_0_1"/>
<proteinExistence type="predicted"/>
<gene>
    <name evidence="1" type="primary">Mo06251</name>
    <name evidence="1" type="ORF">E5Q_06251</name>
</gene>
<accession>G7E8T2</accession>